<protein>
    <submittedName>
        <fullName evidence="2">Uncharacterized protein</fullName>
    </submittedName>
</protein>
<feature type="transmembrane region" description="Helical" evidence="1">
    <location>
        <begin position="7"/>
        <end position="28"/>
    </location>
</feature>
<feature type="transmembrane region" description="Helical" evidence="1">
    <location>
        <begin position="75"/>
        <end position="95"/>
    </location>
</feature>
<evidence type="ECO:0000256" key="1">
    <source>
        <dbReference type="SAM" id="Phobius"/>
    </source>
</evidence>
<name>A0A4R6FWE1_9SPHN</name>
<dbReference type="AlphaFoldDB" id="A0A4R6FWE1"/>
<evidence type="ECO:0000313" key="3">
    <source>
        <dbReference type="Proteomes" id="UP000295493"/>
    </source>
</evidence>
<dbReference type="RefSeq" id="WP_133494529.1">
    <property type="nucleotide sequence ID" value="NZ_BMLU01000002.1"/>
</dbReference>
<organism evidence="2 3">
    <name type="scientific">Stakelama pacifica</name>
    <dbReference type="NCBI Taxonomy" id="517720"/>
    <lineage>
        <taxon>Bacteria</taxon>
        <taxon>Pseudomonadati</taxon>
        <taxon>Pseudomonadota</taxon>
        <taxon>Alphaproteobacteria</taxon>
        <taxon>Sphingomonadales</taxon>
        <taxon>Sphingomonadaceae</taxon>
        <taxon>Stakelama</taxon>
    </lineage>
</organism>
<reference evidence="2 3" key="1">
    <citation type="submission" date="2019-03" db="EMBL/GenBank/DDBJ databases">
        <title>Genomic Encyclopedia of Type Strains, Phase IV (KMG-IV): sequencing the most valuable type-strain genomes for metagenomic binning, comparative biology and taxonomic classification.</title>
        <authorList>
            <person name="Goeker M."/>
        </authorList>
    </citation>
    <scope>NUCLEOTIDE SEQUENCE [LARGE SCALE GENOMIC DNA]</scope>
    <source>
        <strain evidence="2 3">DSM 25059</strain>
    </source>
</reference>
<gene>
    <name evidence="2" type="ORF">EV664_102328</name>
</gene>
<accession>A0A4R6FWE1</accession>
<comment type="caution">
    <text evidence="2">The sequence shown here is derived from an EMBL/GenBank/DDBJ whole genome shotgun (WGS) entry which is preliminary data.</text>
</comment>
<dbReference type="Proteomes" id="UP000295493">
    <property type="component" value="Unassembled WGS sequence"/>
</dbReference>
<dbReference type="OrthoDB" id="7584247at2"/>
<feature type="transmembrane region" description="Helical" evidence="1">
    <location>
        <begin position="101"/>
        <end position="118"/>
    </location>
</feature>
<evidence type="ECO:0000313" key="2">
    <source>
        <dbReference type="EMBL" id="TDN85620.1"/>
    </source>
</evidence>
<feature type="transmembrane region" description="Helical" evidence="1">
    <location>
        <begin position="48"/>
        <end position="68"/>
    </location>
</feature>
<keyword evidence="1" id="KW-0472">Membrane</keyword>
<keyword evidence="1" id="KW-0812">Transmembrane</keyword>
<proteinExistence type="predicted"/>
<keyword evidence="1" id="KW-1133">Transmembrane helix</keyword>
<sequence>MRKILGILIGIAIGFLITILLESIAHLLFPLAPGTDPGSPDLFDHVPVPAKIMVLLAWFFGAAAGCYMGQRIGGWLWSGWITVAILLIAGLSATFMIPHPLWMQICAVAVPILGGLIADRLPGGRVRRSAQTLRSR</sequence>
<keyword evidence="3" id="KW-1185">Reference proteome</keyword>
<dbReference type="EMBL" id="SNWD01000002">
    <property type="protein sequence ID" value="TDN85620.1"/>
    <property type="molecule type" value="Genomic_DNA"/>
</dbReference>